<protein>
    <submittedName>
        <fullName evidence="1">Uncharacterized protein</fullName>
    </submittedName>
</protein>
<organism evidence="1">
    <name type="scientific">Arundo donax</name>
    <name type="common">Giant reed</name>
    <name type="synonym">Donax arundinaceus</name>
    <dbReference type="NCBI Taxonomy" id="35708"/>
    <lineage>
        <taxon>Eukaryota</taxon>
        <taxon>Viridiplantae</taxon>
        <taxon>Streptophyta</taxon>
        <taxon>Embryophyta</taxon>
        <taxon>Tracheophyta</taxon>
        <taxon>Spermatophyta</taxon>
        <taxon>Magnoliopsida</taxon>
        <taxon>Liliopsida</taxon>
        <taxon>Poales</taxon>
        <taxon>Poaceae</taxon>
        <taxon>PACMAD clade</taxon>
        <taxon>Arundinoideae</taxon>
        <taxon>Arundineae</taxon>
        <taxon>Arundo</taxon>
    </lineage>
</organism>
<evidence type="ECO:0000313" key="1">
    <source>
        <dbReference type="EMBL" id="JAE32733.1"/>
    </source>
</evidence>
<accession>A0A0A9HIJ9</accession>
<name>A0A0A9HIJ9_ARUDO</name>
<reference evidence="1" key="1">
    <citation type="submission" date="2014-09" db="EMBL/GenBank/DDBJ databases">
        <authorList>
            <person name="Magalhaes I.L.F."/>
            <person name="Oliveira U."/>
            <person name="Santos F.R."/>
            <person name="Vidigal T.H.D.A."/>
            <person name="Brescovit A.D."/>
            <person name="Santos A.J."/>
        </authorList>
    </citation>
    <scope>NUCLEOTIDE SEQUENCE</scope>
    <source>
        <tissue evidence="1">Shoot tissue taken approximately 20 cm above the soil surface</tissue>
    </source>
</reference>
<dbReference type="AlphaFoldDB" id="A0A0A9HIJ9"/>
<proteinExistence type="predicted"/>
<dbReference type="EMBL" id="GBRH01165163">
    <property type="protein sequence ID" value="JAE32733.1"/>
    <property type="molecule type" value="Transcribed_RNA"/>
</dbReference>
<sequence>MRGPWLSRIGTAMMKSIARQASWWLG</sequence>
<reference evidence="1" key="2">
    <citation type="journal article" date="2015" name="Data Brief">
        <title>Shoot transcriptome of the giant reed, Arundo donax.</title>
        <authorList>
            <person name="Barrero R.A."/>
            <person name="Guerrero F.D."/>
            <person name="Moolhuijzen P."/>
            <person name="Goolsby J.A."/>
            <person name="Tidwell J."/>
            <person name="Bellgard S.E."/>
            <person name="Bellgard M.I."/>
        </authorList>
    </citation>
    <scope>NUCLEOTIDE SEQUENCE</scope>
    <source>
        <tissue evidence="1">Shoot tissue taken approximately 20 cm above the soil surface</tissue>
    </source>
</reference>